<accession>A0A1H7WKU4</accession>
<protein>
    <submittedName>
        <fullName evidence="6">Lipopolysaccharide biosynthesis protein</fullName>
    </submittedName>
</protein>
<proteinExistence type="predicted"/>
<dbReference type="RefSeq" id="WP_074859537.1">
    <property type="nucleotide sequence ID" value="NZ_CAXTGU010000026.1"/>
</dbReference>
<dbReference type="Proteomes" id="UP000283616">
    <property type="component" value="Unassembled WGS sequence"/>
</dbReference>
<evidence type="ECO:0000256" key="4">
    <source>
        <dbReference type="ARBA" id="ARBA00022989"/>
    </source>
</evidence>
<gene>
    <name evidence="6" type="ORF">DW011_11660</name>
</gene>
<evidence type="ECO:0000256" key="1">
    <source>
        <dbReference type="ARBA" id="ARBA00004651"/>
    </source>
</evidence>
<keyword evidence="5" id="KW-0472">Membrane</keyword>
<comment type="caution">
    <text evidence="6">The sequence shown here is derived from an EMBL/GenBank/DDBJ whole genome shotgun (WGS) entry which is preliminary data.</text>
</comment>
<evidence type="ECO:0000256" key="3">
    <source>
        <dbReference type="ARBA" id="ARBA00022692"/>
    </source>
</evidence>
<name>A0A1H7WKU4_BACT4</name>
<keyword evidence="4" id="KW-1133">Transmembrane helix</keyword>
<dbReference type="GO" id="GO:0005886">
    <property type="term" value="C:plasma membrane"/>
    <property type="evidence" value="ECO:0007669"/>
    <property type="project" value="UniProtKB-SubCell"/>
</dbReference>
<evidence type="ECO:0000256" key="5">
    <source>
        <dbReference type="ARBA" id="ARBA00023136"/>
    </source>
</evidence>
<comment type="subcellular location">
    <subcellularLocation>
        <location evidence="1">Cell membrane</location>
        <topology evidence="1">Multi-pass membrane protein</topology>
    </subcellularLocation>
</comment>
<reference evidence="6 7" key="1">
    <citation type="submission" date="2018-08" db="EMBL/GenBank/DDBJ databases">
        <title>A genome reference for cultivated species of the human gut microbiota.</title>
        <authorList>
            <person name="Zou Y."/>
            <person name="Xue W."/>
            <person name="Luo G."/>
        </authorList>
    </citation>
    <scope>NUCLEOTIDE SEQUENCE [LARGE SCALE GENOMIC DNA]</scope>
    <source>
        <strain evidence="6 7">AF37-12</strain>
    </source>
</reference>
<organism evidence="6 7">
    <name type="scientific">Bacteroides thetaiotaomicron</name>
    <dbReference type="NCBI Taxonomy" id="818"/>
    <lineage>
        <taxon>Bacteria</taxon>
        <taxon>Pseudomonadati</taxon>
        <taxon>Bacteroidota</taxon>
        <taxon>Bacteroidia</taxon>
        <taxon>Bacteroidales</taxon>
        <taxon>Bacteroidaceae</taxon>
        <taxon>Bacteroides</taxon>
    </lineage>
</organism>
<keyword evidence="3" id="KW-0812">Transmembrane</keyword>
<dbReference type="InterPro" id="IPR050833">
    <property type="entry name" value="Poly_Biosynth_Transport"/>
</dbReference>
<sequence length="516" mass="58162">MTTQSENTKRIAKNTLMLYVRMLFSMLVSLYTSRVVLNALGVEDYGIYNIVGGFVAMFSLVSSSLSSSASRFITFELGRGDHERLRKVFSTSLSTQITLCLIIFILLETIGLWFLNIHLTIPSERLVAARYVFQFSVAAFMVGLLSVPYNASIISHEHMNVYAYMGIADVLLRLCIVICIAYCPYITDRLIMYSFLLLLVGISLQVFYVWYCHKHFLECRSKIRFHKNFFKEMGGFAVWNFIGCTAGLLKDQGVNILLNMFHGPVLNAARGIAVSVSTVIGSFAGNFMTALNPQITKSYAAADYDYMNKLVARGSRFSFYIMLLLITPVVLETEFILKFWLKGYPDFTVAFVRLSLFLSLVDILSNTLITLQTATGKIRNYQLVVGGMLMMNFPLSYLCLKASLSPESVYAVAISVALCCLLLRLFFLTRMVEAFSSTSFIKNVVANVIGVSFLSFALPGILHFFFPDGWIRFFTILFVSLVCTGLAVLYIGCSSSERRFIYDKILVLRTRIIEKI</sequence>
<dbReference type="PANTHER" id="PTHR30250:SF26">
    <property type="entry name" value="PSMA PROTEIN"/>
    <property type="match status" value="1"/>
</dbReference>
<dbReference type="AlphaFoldDB" id="A0A1H7WKU4"/>
<evidence type="ECO:0000313" key="6">
    <source>
        <dbReference type="EMBL" id="RHL59235.1"/>
    </source>
</evidence>
<evidence type="ECO:0000313" key="7">
    <source>
        <dbReference type="Proteomes" id="UP000283616"/>
    </source>
</evidence>
<dbReference type="PANTHER" id="PTHR30250">
    <property type="entry name" value="PST FAMILY PREDICTED COLANIC ACID TRANSPORTER"/>
    <property type="match status" value="1"/>
</dbReference>
<evidence type="ECO:0000256" key="2">
    <source>
        <dbReference type="ARBA" id="ARBA00022475"/>
    </source>
</evidence>
<dbReference type="EMBL" id="QROV01000011">
    <property type="protein sequence ID" value="RHL59235.1"/>
    <property type="molecule type" value="Genomic_DNA"/>
</dbReference>
<keyword evidence="2" id="KW-1003">Cell membrane</keyword>